<accession>R7WB32</accession>
<dbReference type="PANTHER" id="PTHR44843">
    <property type="entry name" value="METHYLTRANSFERASE"/>
    <property type="match status" value="1"/>
</dbReference>
<dbReference type="EnsemblPlants" id="EMT15369">
    <property type="protein sequence ID" value="EMT15369"/>
    <property type="gene ID" value="F775_42441"/>
</dbReference>
<dbReference type="ExpressionAtlas" id="R7WB32">
    <property type="expression patterns" value="baseline"/>
</dbReference>
<dbReference type="PANTHER" id="PTHR44843:SF14">
    <property type="entry name" value="METHYLTRANSFERASE TYPE 11 DOMAIN-CONTAINING PROTEIN"/>
    <property type="match status" value="1"/>
</dbReference>
<organism evidence="1">
    <name type="scientific">Aegilops tauschii</name>
    <name type="common">Tausch's goatgrass</name>
    <name type="synonym">Aegilops squarrosa</name>
    <dbReference type="NCBI Taxonomy" id="37682"/>
    <lineage>
        <taxon>Eukaryota</taxon>
        <taxon>Viridiplantae</taxon>
        <taxon>Streptophyta</taxon>
        <taxon>Embryophyta</taxon>
        <taxon>Tracheophyta</taxon>
        <taxon>Spermatophyta</taxon>
        <taxon>Magnoliopsida</taxon>
        <taxon>Liliopsida</taxon>
        <taxon>Poales</taxon>
        <taxon>Poaceae</taxon>
        <taxon>BOP clade</taxon>
        <taxon>Pooideae</taxon>
        <taxon>Triticodae</taxon>
        <taxon>Triticeae</taxon>
        <taxon>Triticinae</taxon>
        <taxon>Aegilops</taxon>
    </lineage>
</organism>
<dbReference type="AlphaFoldDB" id="R7WB32"/>
<evidence type="ECO:0000313" key="1">
    <source>
        <dbReference type="EnsemblPlants" id="EMT15369"/>
    </source>
</evidence>
<sequence length="110" mass="11391">MPSPAAAGSSEAPVLQELGLAGAVPVARRSSPPLAVAGDDRRLPFESSSVHFVSTGHALDSSKRPSNLAGEAAPIFKPEVHLVMLTSNAGDAYSLRSLQALCPSLRLFVN</sequence>
<name>R7WB32_AEGTA</name>
<protein>
    <submittedName>
        <fullName evidence="1">Uncharacterized protein</fullName>
    </submittedName>
</protein>
<proteinExistence type="predicted"/>
<reference evidence="1" key="1">
    <citation type="submission" date="2015-06" db="UniProtKB">
        <authorList>
            <consortium name="EnsemblPlants"/>
        </authorList>
    </citation>
    <scope>IDENTIFICATION</scope>
</reference>